<dbReference type="EMBL" id="JACHGJ010000003">
    <property type="protein sequence ID" value="MBB6480446.1"/>
    <property type="molecule type" value="Genomic_DNA"/>
</dbReference>
<name>A0A841R9J8_9SPIO</name>
<sequence length="148" mass="17689">MPEGSYHMVVANWIRNDKGQYLIQKRNKPLREYVDPWSVTAGSAIAGEMNIEAVQRETLEEMGLYFKQEEFRFMERTFFDDFFMDVFETTWNGRASEIDFDPVEVQDVKWVTGNELRKMYRSKDFYDHKTVYLTRILDIEENIAMQSP</sequence>
<dbReference type="RefSeq" id="WP_184746683.1">
    <property type="nucleotide sequence ID" value="NZ_JACHGJ010000003.1"/>
</dbReference>
<dbReference type="InterPro" id="IPR000086">
    <property type="entry name" value="NUDIX_hydrolase_dom"/>
</dbReference>
<dbReference type="Pfam" id="PF00293">
    <property type="entry name" value="NUDIX"/>
    <property type="match status" value="1"/>
</dbReference>
<keyword evidence="4" id="KW-1185">Reference proteome</keyword>
<dbReference type="InterPro" id="IPR020084">
    <property type="entry name" value="NUDIX_hydrolase_CS"/>
</dbReference>
<evidence type="ECO:0000313" key="3">
    <source>
        <dbReference type="EMBL" id="MBB6480446.1"/>
    </source>
</evidence>
<accession>A0A841R9J8</accession>
<comment type="caution">
    <text evidence="3">The sequence shown here is derived from an EMBL/GenBank/DDBJ whole genome shotgun (WGS) entry which is preliminary data.</text>
</comment>
<dbReference type="GO" id="GO:0016853">
    <property type="term" value="F:isomerase activity"/>
    <property type="evidence" value="ECO:0007669"/>
    <property type="project" value="UniProtKB-KW"/>
</dbReference>
<organism evidence="3 4">
    <name type="scientific">Spirochaeta isovalerica</name>
    <dbReference type="NCBI Taxonomy" id="150"/>
    <lineage>
        <taxon>Bacteria</taxon>
        <taxon>Pseudomonadati</taxon>
        <taxon>Spirochaetota</taxon>
        <taxon>Spirochaetia</taxon>
        <taxon>Spirochaetales</taxon>
        <taxon>Spirochaetaceae</taxon>
        <taxon>Spirochaeta</taxon>
    </lineage>
</organism>
<dbReference type="AlphaFoldDB" id="A0A841R9J8"/>
<reference evidence="3 4" key="1">
    <citation type="submission" date="2020-08" db="EMBL/GenBank/DDBJ databases">
        <title>Genomic Encyclopedia of Type Strains, Phase IV (KMG-IV): sequencing the most valuable type-strain genomes for metagenomic binning, comparative biology and taxonomic classification.</title>
        <authorList>
            <person name="Goeker M."/>
        </authorList>
    </citation>
    <scope>NUCLEOTIDE SEQUENCE [LARGE SCALE GENOMIC DNA]</scope>
    <source>
        <strain evidence="3 4">DSM 2461</strain>
    </source>
</reference>
<feature type="domain" description="Nudix hydrolase" evidence="2">
    <location>
        <begin position="5"/>
        <end position="133"/>
    </location>
</feature>
<gene>
    <name evidence="3" type="ORF">HNR50_002109</name>
</gene>
<keyword evidence="3" id="KW-0413">Isomerase</keyword>
<protein>
    <submittedName>
        <fullName evidence="3">Isopentenyldiphosphate isomerase</fullName>
    </submittedName>
</protein>
<evidence type="ECO:0000256" key="1">
    <source>
        <dbReference type="ARBA" id="ARBA00022801"/>
    </source>
</evidence>
<dbReference type="GO" id="GO:0016787">
    <property type="term" value="F:hydrolase activity"/>
    <property type="evidence" value="ECO:0007669"/>
    <property type="project" value="UniProtKB-KW"/>
</dbReference>
<evidence type="ECO:0000259" key="2">
    <source>
        <dbReference type="PROSITE" id="PS51462"/>
    </source>
</evidence>
<dbReference type="Gene3D" id="3.90.79.10">
    <property type="entry name" value="Nucleoside Triphosphate Pyrophosphohydrolase"/>
    <property type="match status" value="1"/>
</dbReference>
<dbReference type="PROSITE" id="PS00893">
    <property type="entry name" value="NUDIX_BOX"/>
    <property type="match status" value="1"/>
</dbReference>
<keyword evidence="1" id="KW-0378">Hydrolase</keyword>
<dbReference type="InterPro" id="IPR015797">
    <property type="entry name" value="NUDIX_hydrolase-like_dom_sf"/>
</dbReference>
<dbReference type="SUPFAM" id="SSF55811">
    <property type="entry name" value="Nudix"/>
    <property type="match status" value="1"/>
</dbReference>
<dbReference type="PROSITE" id="PS51462">
    <property type="entry name" value="NUDIX"/>
    <property type="match status" value="1"/>
</dbReference>
<evidence type="ECO:0000313" key="4">
    <source>
        <dbReference type="Proteomes" id="UP000587760"/>
    </source>
</evidence>
<proteinExistence type="predicted"/>
<dbReference type="Proteomes" id="UP000587760">
    <property type="component" value="Unassembled WGS sequence"/>
</dbReference>